<dbReference type="SUPFAM" id="SSF51735">
    <property type="entry name" value="NAD(P)-binding Rossmann-fold domains"/>
    <property type="match status" value="1"/>
</dbReference>
<feature type="region of interest" description="Disordered" evidence="3">
    <location>
        <begin position="232"/>
        <end position="252"/>
    </location>
</feature>
<dbReference type="GO" id="GO:0016020">
    <property type="term" value="C:membrane"/>
    <property type="evidence" value="ECO:0007669"/>
    <property type="project" value="TreeGrafter"/>
</dbReference>
<dbReference type="KEGG" id="pagb:AWM79_03010"/>
<evidence type="ECO:0000256" key="1">
    <source>
        <dbReference type="ARBA" id="ARBA00006484"/>
    </source>
</evidence>
<sequence>MWLAGASAGIGAAMTEVLLKSGVQLAVSARDAQALKALDERYPGQVFVVPGDLTDSQQVREIGECIKQVWGSLDTVIINAGTCEYVEAQAFDASVVEQVVRTNLLASSYCIEIALPLLRGGIKPHLVGIASAVTFLPLPCAEAQGASKAGMRHLFESLRIDPACQGIDVTLVGPGFVDTPLTRKNDFPMPLNWPADQAASYICEKLPKHPPEISLPALSMAGLWPPPLLSKRRQPAIDRRMVRNSGKDKDLS</sequence>
<dbReference type="PANTHER" id="PTHR44196:SF1">
    <property type="entry name" value="DEHYDROGENASE_REDUCTASE SDR FAMILY MEMBER 7B"/>
    <property type="match status" value="1"/>
</dbReference>
<dbReference type="PRINTS" id="PR00081">
    <property type="entry name" value="GDHRDH"/>
</dbReference>
<keyword evidence="2" id="KW-0560">Oxidoreductase</keyword>
<proteinExistence type="inferred from homology"/>
<dbReference type="Gene3D" id="3.40.50.720">
    <property type="entry name" value="NAD(P)-binding Rossmann-like Domain"/>
    <property type="match status" value="1"/>
</dbReference>
<dbReference type="AlphaFoldDB" id="A0A0X1T8R6"/>
<dbReference type="GO" id="GO:0016491">
    <property type="term" value="F:oxidoreductase activity"/>
    <property type="evidence" value="ECO:0007669"/>
    <property type="project" value="UniProtKB-KW"/>
</dbReference>
<evidence type="ECO:0000256" key="3">
    <source>
        <dbReference type="SAM" id="MobiDB-lite"/>
    </source>
</evidence>
<dbReference type="EMBL" id="CP014135">
    <property type="protein sequence ID" value="AMB88209.1"/>
    <property type="molecule type" value="Genomic_DNA"/>
</dbReference>
<protein>
    <submittedName>
        <fullName evidence="4">Short-chain dehydrogenase</fullName>
    </submittedName>
</protein>
<dbReference type="Proteomes" id="UP000063229">
    <property type="component" value="Chromosome"/>
</dbReference>
<dbReference type="PANTHER" id="PTHR44196">
    <property type="entry name" value="DEHYDROGENASE/REDUCTASE SDR FAMILY MEMBER 7B"/>
    <property type="match status" value="1"/>
</dbReference>
<organism evidence="4 5">
    <name type="scientific">Pseudomonas agarici</name>
    <dbReference type="NCBI Taxonomy" id="46677"/>
    <lineage>
        <taxon>Bacteria</taxon>
        <taxon>Pseudomonadati</taxon>
        <taxon>Pseudomonadota</taxon>
        <taxon>Gammaproteobacteria</taxon>
        <taxon>Pseudomonadales</taxon>
        <taxon>Pseudomonadaceae</taxon>
        <taxon>Pseudomonas</taxon>
    </lineage>
</organism>
<dbReference type="Pfam" id="PF00106">
    <property type="entry name" value="adh_short"/>
    <property type="match status" value="1"/>
</dbReference>
<feature type="compositionally biased region" description="Basic and acidic residues" evidence="3">
    <location>
        <begin position="235"/>
        <end position="252"/>
    </location>
</feature>
<dbReference type="STRING" id="46677.AWM79_03010"/>
<dbReference type="InterPro" id="IPR002347">
    <property type="entry name" value="SDR_fam"/>
</dbReference>
<keyword evidence="5" id="KW-1185">Reference proteome</keyword>
<dbReference type="InterPro" id="IPR036291">
    <property type="entry name" value="NAD(P)-bd_dom_sf"/>
</dbReference>
<gene>
    <name evidence="4" type="ORF">AWM79_03010</name>
</gene>
<evidence type="ECO:0000313" key="5">
    <source>
        <dbReference type="Proteomes" id="UP000063229"/>
    </source>
</evidence>
<evidence type="ECO:0000256" key="2">
    <source>
        <dbReference type="ARBA" id="ARBA00023002"/>
    </source>
</evidence>
<name>A0A0X1T8R6_PSEAA</name>
<accession>A0A0X1T8R6</accession>
<comment type="similarity">
    <text evidence="1">Belongs to the short-chain dehydrogenases/reductases (SDR) family.</text>
</comment>
<evidence type="ECO:0000313" key="4">
    <source>
        <dbReference type="EMBL" id="AMB88209.1"/>
    </source>
</evidence>
<reference evidence="4 5" key="1">
    <citation type="submission" date="2016-01" db="EMBL/GenBank/DDBJ databases">
        <authorList>
            <person name="McClelland M."/>
            <person name="Jain A."/>
            <person name="Saraogi P."/>
            <person name="Mendelson R."/>
            <person name="Westerman R."/>
            <person name="SanMiguel P."/>
            <person name="Csonka L."/>
        </authorList>
    </citation>
    <scope>NUCLEOTIDE SEQUENCE [LARGE SCALE GENOMIC DNA]</scope>
    <source>
        <strain evidence="4 5">NCPPB 2472</strain>
    </source>
</reference>